<gene>
    <name evidence="2" type="ORF">CEY11_07550</name>
</gene>
<dbReference type="Proteomes" id="UP000214603">
    <property type="component" value="Unassembled WGS sequence"/>
</dbReference>
<proteinExistence type="predicted"/>
<dbReference type="AlphaFoldDB" id="A0A225MJX7"/>
<comment type="caution">
    <text evidence="2">The sequence shown here is derived from an EMBL/GenBank/DDBJ whole genome shotgun (WGS) entry which is preliminary data.</text>
</comment>
<dbReference type="EMBL" id="NJIH01000004">
    <property type="protein sequence ID" value="OWT61697.1"/>
    <property type="molecule type" value="Genomic_DNA"/>
</dbReference>
<sequence>MGKVETIDALKVDLSPALTDEAIEKARGLIGVWLRRDVHLPSLYEPVSAHDIRRWTNYSVGDDNPLFCDPGYARLSQWGVPIAPPTFLYTIDSGIVAPGLPGVQWIFAGGRWEHFEPIRQGDTITARARVIDVQVKEGKSVPRFVNQVGEVIYTNQVGQTVSRYEGDIFRVPRSRSGQGFKFKKETGERYKYSPEEISEIAMGYRNEERRGSTPRYWEETNVGDALPVLFKGPLTLVDIVGFYAGRRTVYNVMKLAFAERDRHPSNCYVSPATGVPMHPAAGHFDVEIAKEVGFPGAYDQGWQRLNWGGHLLTNWCGDHGFVRKYSGRVLVPNLVGDLTKLTGEVLDKTKEDGEALVHVKWWGINQRGEKNCEGLASIRLPSRDIAIKR</sequence>
<dbReference type="Gene3D" id="3.10.129.10">
    <property type="entry name" value="Hotdog Thioesterase"/>
    <property type="match status" value="2"/>
</dbReference>
<accession>A0A225MJX7</accession>
<evidence type="ECO:0000259" key="1">
    <source>
        <dbReference type="Pfam" id="PF13452"/>
    </source>
</evidence>
<dbReference type="CDD" id="cd03441">
    <property type="entry name" value="R_hydratase_like"/>
    <property type="match status" value="1"/>
</dbReference>
<keyword evidence="3" id="KW-1185">Reference proteome</keyword>
<evidence type="ECO:0000313" key="3">
    <source>
        <dbReference type="Proteomes" id="UP000214603"/>
    </source>
</evidence>
<dbReference type="Pfam" id="PF13452">
    <property type="entry name" value="FAS1_DH_region"/>
    <property type="match status" value="1"/>
</dbReference>
<dbReference type="InterPro" id="IPR039569">
    <property type="entry name" value="FAS1-like_DH_region"/>
</dbReference>
<organism evidence="2 3">
    <name type="scientific">Candidimonas nitroreducens</name>
    <dbReference type="NCBI Taxonomy" id="683354"/>
    <lineage>
        <taxon>Bacteria</taxon>
        <taxon>Pseudomonadati</taxon>
        <taxon>Pseudomonadota</taxon>
        <taxon>Betaproteobacteria</taxon>
        <taxon>Burkholderiales</taxon>
        <taxon>Alcaligenaceae</taxon>
        <taxon>Candidimonas</taxon>
    </lineage>
</organism>
<feature type="domain" description="FAS1-like dehydratase" evidence="1">
    <location>
        <begin position="44"/>
        <end position="161"/>
    </location>
</feature>
<reference evidence="3" key="1">
    <citation type="submission" date="2017-06" db="EMBL/GenBank/DDBJ databases">
        <title>Herbaspirillum phytohormonus sp. nov., isolated from the root nodule of Robinia pseudoacacia in lead-zinc mine.</title>
        <authorList>
            <person name="Fan M."/>
            <person name="Lin Y."/>
        </authorList>
    </citation>
    <scope>NUCLEOTIDE SEQUENCE [LARGE SCALE GENOMIC DNA]</scope>
    <source>
        <strain evidence="3">SC-089</strain>
    </source>
</reference>
<dbReference type="OrthoDB" id="9774179at2"/>
<evidence type="ECO:0000313" key="2">
    <source>
        <dbReference type="EMBL" id="OWT61697.1"/>
    </source>
</evidence>
<name>A0A225MJX7_9BURK</name>
<dbReference type="SUPFAM" id="SSF54637">
    <property type="entry name" value="Thioesterase/thiol ester dehydrase-isomerase"/>
    <property type="match status" value="2"/>
</dbReference>
<protein>
    <recommendedName>
        <fullName evidence="1">FAS1-like dehydratase domain-containing protein</fullName>
    </recommendedName>
</protein>
<dbReference type="InterPro" id="IPR029069">
    <property type="entry name" value="HotDog_dom_sf"/>
</dbReference>
<dbReference type="RefSeq" id="WP_088602784.1">
    <property type="nucleotide sequence ID" value="NZ_NJIH01000004.1"/>
</dbReference>